<sequence length="56" mass="6016">SELSLSIIAAGAVSPVYIRYTILKVKLSNLLRCRFGLLSKEEAPGDVWAKVVGGIL</sequence>
<reference evidence="1" key="1">
    <citation type="journal article" date="2014" name="Front. Microbiol.">
        <title>High frequency of phylogenetically diverse reductive dehalogenase-homologous genes in deep subseafloor sedimentary metagenomes.</title>
        <authorList>
            <person name="Kawai M."/>
            <person name="Futagami T."/>
            <person name="Toyoda A."/>
            <person name="Takaki Y."/>
            <person name="Nishi S."/>
            <person name="Hori S."/>
            <person name="Arai W."/>
            <person name="Tsubouchi T."/>
            <person name="Morono Y."/>
            <person name="Uchiyama I."/>
            <person name="Ito T."/>
            <person name="Fujiyama A."/>
            <person name="Inagaki F."/>
            <person name="Takami H."/>
        </authorList>
    </citation>
    <scope>NUCLEOTIDE SEQUENCE</scope>
    <source>
        <strain evidence="1">Expedition CK06-06</strain>
    </source>
</reference>
<feature type="non-terminal residue" evidence="1">
    <location>
        <position position="1"/>
    </location>
</feature>
<name>X1T6A4_9ZZZZ</name>
<accession>X1T6A4</accession>
<dbReference type="EMBL" id="BARW01022590">
    <property type="protein sequence ID" value="GAJ00883.1"/>
    <property type="molecule type" value="Genomic_DNA"/>
</dbReference>
<dbReference type="AlphaFoldDB" id="X1T6A4"/>
<protein>
    <submittedName>
        <fullName evidence="1">Uncharacterized protein</fullName>
    </submittedName>
</protein>
<proteinExistence type="predicted"/>
<gene>
    <name evidence="1" type="ORF">S12H4_37654</name>
</gene>
<comment type="caution">
    <text evidence="1">The sequence shown here is derived from an EMBL/GenBank/DDBJ whole genome shotgun (WGS) entry which is preliminary data.</text>
</comment>
<organism evidence="1">
    <name type="scientific">marine sediment metagenome</name>
    <dbReference type="NCBI Taxonomy" id="412755"/>
    <lineage>
        <taxon>unclassified sequences</taxon>
        <taxon>metagenomes</taxon>
        <taxon>ecological metagenomes</taxon>
    </lineage>
</organism>
<evidence type="ECO:0000313" key="1">
    <source>
        <dbReference type="EMBL" id="GAJ00883.1"/>
    </source>
</evidence>